<dbReference type="EMBL" id="JADGJH010001298">
    <property type="protein sequence ID" value="KAJ3115344.1"/>
    <property type="molecule type" value="Genomic_DNA"/>
</dbReference>
<evidence type="ECO:0000256" key="1">
    <source>
        <dbReference type="ARBA" id="ARBA00004300"/>
    </source>
</evidence>
<name>A0AAD5SZH5_9FUNG</name>
<keyword evidence="5" id="KW-0131">Cell cycle</keyword>
<evidence type="ECO:0000256" key="3">
    <source>
        <dbReference type="ARBA" id="ARBA00023054"/>
    </source>
</evidence>
<evidence type="ECO:0000256" key="6">
    <source>
        <dbReference type="SAM" id="Coils"/>
    </source>
</evidence>
<proteinExistence type="predicted"/>
<evidence type="ECO:0000259" key="8">
    <source>
        <dbReference type="Pfam" id="PF16531"/>
    </source>
</evidence>
<feature type="domain" description="Spindle assembly abnormal protein 6 N-terminal" evidence="8">
    <location>
        <begin position="95"/>
        <end position="204"/>
    </location>
</feature>
<keyword evidence="2" id="KW-0963">Cytoplasm</keyword>
<keyword evidence="4" id="KW-0206">Cytoskeleton</keyword>
<dbReference type="Pfam" id="PF16531">
    <property type="entry name" value="SAS-6_N"/>
    <property type="match status" value="1"/>
</dbReference>
<dbReference type="Proteomes" id="UP001211907">
    <property type="component" value="Unassembled WGS sequence"/>
</dbReference>
<feature type="compositionally biased region" description="Acidic residues" evidence="7">
    <location>
        <begin position="84"/>
        <end position="102"/>
    </location>
</feature>
<dbReference type="PANTHER" id="PTHR44281">
    <property type="entry name" value="SPINDLE ASSEMBLY ABNORMAL PROTEIN 6 HOMOLOG"/>
    <property type="match status" value="1"/>
</dbReference>
<feature type="coiled-coil region" evidence="6">
    <location>
        <begin position="308"/>
        <end position="356"/>
    </location>
</feature>
<evidence type="ECO:0000313" key="10">
    <source>
        <dbReference type="Proteomes" id="UP001211907"/>
    </source>
</evidence>
<reference evidence="9" key="1">
    <citation type="submission" date="2020-05" db="EMBL/GenBank/DDBJ databases">
        <title>Phylogenomic resolution of chytrid fungi.</title>
        <authorList>
            <person name="Stajich J.E."/>
            <person name="Amses K."/>
            <person name="Simmons R."/>
            <person name="Seto K."/>
            <person name="Myers J."/>
            <person name="Bonds A."/>
            <person name="Quandt C.A."/>
            <person name="Barry K."/>
            <person name="Liu P."/>
            <person name="Grigoriev I."/>
            <person name="Longcore J.E."/>
            <person name="James T.Y."/>
        </authorList>
    </citation>
    <scope>NUCLEOTIDE SEQUENCE</scope>
    <source>
        <strain evidence="9">JEL0513</strain>
    </source>
</reference>
<accession>A0AAD5SZH5</accession>
<evidence type="ECO:0000256" key="4">
    <source>
        <dbReference type="ARBA" id="ARBA00023212"/>
    </source>
</evidence>
<feature type="region of interest" description="Disordered" evidence="7">
    <location>
        <begin position="20"/>
        <end position="43"/>
    </location>
</feature>
<evidence type="ECO:0000256" key="5">
    <source>
        <dbReference type="ARBA" id="ARBA00023306"/>
    </source>
</evidence>
<keyword evidence="3 6" id="KW-0175">Coiled coil</keyword>
<dbReference type="InterPro" id="IPR032396">
    <property type="entry name" value="SAS-6_N"/>
</dbReference>
<dbReference type="AlphaFoldDB" id="A0AAD5SZH5"/>
<dbReference type="PANTHER" id="PTHR44281:SF2">
    <property type="entry name" value="SPINDLE ASSEMBLY ABNORMAL PROTEIN 6 HOMOLOG"/>
    <property type="match status" value="1"/>
</dbReference>
<evidence type="ECO:0000313" key="9">
    <source>
        <dbReference type="EMBL" id="KAJ3115344.1"/>
    </source>
</evidence>
<comment type="subcellular location">
    <subcellularLocation>
        <location evidence="1">Cytoplasm</location>
        <location evidence="1">Cytoskeleton</location>
        <location evidence="1">Microtubule organizing center</location>
        <location evidence="1">Centrosome</location>
    </subcellularLocation>
</comment>
<organism evidence="9 10">
    <name type="scientific">Physocladia obscura</name>
    <dbReference type="NCBI Taxonomy" id="109957"/>
    <lineage>
        <taxon>Eukaryota</taxon>
        <taxon>Fungi</taxon>
        <taxon>Fungi incertae sedis</taxon>
        <taxon>Chytridiomycota</taxon>
        <taxon>Chytridiomycota incertae sedis</taxon>
        <taxon>Chytridiomycetes</taxon>
        <taxon>Chytridiales</taxon>
        <taxon>Chytriomycetaceae</taxon>
        <taxon>Physocladia</taxon>
    </lineage>
</organism>
<keyword evidence="10" id="KW-1185">Reference proteome</keyword>
<comment type="caution">
    <text evidence="9">The sequence shown here is derived from an EMBL/GenBank/DDBJ whole genome shotgun (WGS) entry which is preliminary data.</text>
</comment>
<sequence length="695" mass="74824">MDSTFVETLEVEVQIEREGGEEAGIGLNSIGGSSSGTGGVRRKQRLNVAVATRNGSTRSTPSTRTTRGAHAWLMGVGGSAHGQEEEEEEEQTGGEEEEDDDEVKVTLTATDDALLLWTLALRRPDFDVLRRAQSLVVSFDAFAPMLRHLLRAANPSNPTSTSKSNTTNNSPVLAALLSIKPGHSATLAFVETTAFRRISHLSLVLAHASDAKIKLHLAERVKNLMTESDTLRKSLASSTQDLEQKLLNQQSTSEELASKLETLQHQYSLLDSSLKLDFALTLSRQKDELLKDSNDMRASLDAERRQIIVSFEEKIRELTQELKQVYSTNSSSQTHITHLEATITALSTKLSNLESLHATTTEQLATQCETNQLLRTQVSGTDTLAINLQHRIATLETTLAERDGSIKTLETALHTATTTQSTLEQALASEREKTAALDEGFRTASDEINKGNEIIRKIQTDLKAAKAKIKLKNVVTLQQEKLLDERAAIIDLREKEAMDLKNTVATLSEEAKELKGKVEELSGIVDEGKKIIAENTHVIEWLHKQLNEDALSKPIATTTASSVLNTNNTYGFGKLDFDKFGSSTAAMGAGANIPSLTTTDKQHQPERLIQSSLKLTSGLSKYGGSGGGAGFSAATTSPVMMKKNVSPLREQITGGAINGGGRFVAGNNNMGAVADGSSGSVAYAFGGGGASGGRL</sequence>
<gene>
    <name evidence="9" type="ORF">HK100_001373</name>
</gene>
<dbReference type="Gene3D" id="2.170.210.20">
    <property type="entry name" value="Spindle assembly abnormal protein 6, N-terminal domain"/>
    <property type="match status" value="1"/>
</dbReference>
<feature type="non-terminal residue" evidence="9">
    <location>
        <position position="695"/>
    </location>
</feature>
<dbReference type="InterPro" id="IPR038558">
    <property type="entry name" value="SAS-6_N_sf"/>
</dbReference>
<evidence type="ECO:0000256" key="7">
    <source>
        <dbReference type="SAM" id="MobiDB-lite"/>
    </source>
</evidence>
<protein>
    <recommendedName>
        <fullName evidence="8">Spindle assembly abnormal protein 6 N-terminal domain-containing protein</fullName>
    </recommendedName>
</protein>
<evidence type="ECO:0000256" key="2">
    <source>
        <dbReference type="ARBA" id="ARBA00022490"/>
    </source>
</evidence>
<feature type="region of interest" description="Disordered" evidence="7">
    <location>
        <begin position="78"/>
        <end position="103"/>
    </location>
</feature>
<feature type="coiled-coil region" evidence="6">
    <location>
        <begin position="490"/>
        <end position="524"/>
    </location>
</feature>